<keyword evidence="2" id="KW-0378">Hydrolase</keyword>
<keyword evidence="5" id="KW-0732">Signal</keyword>
<evidence type="ECO:0000313" key="6">
    <source>
        <dbReference type="EMBL" id="KAF6144966.1"/>
    </source>
</evidence>
<proteinExistence type="inferred from homology"/>
<dbReference type="FunFam" id="3.20.20.80:FF:000020">
    <property type="entry name" value="Beta-glucosidase 12"/>
    <property type="match status" value="1"/>
</dbReference>
<protein>
    <recommendedName>
        <fullName evidence="8">Beta-glucosidase</fullName>
    </recommendedName>
</protein>
<feature type="active site" description="Nucleophile" evidence="3">
    <location>
        <position position="420"/>
    </location>
</feature>
<dbReference type="PRINTS" id="PR00131">
    <property type="entry name" value="GLHYDRLASE1"/>
</dbReference>
<evidence type="ECO:0000256" key="2">
    <source>
        <dbReference type="ARBA" id="ARBA00022801"/>
    </source>
</evidence>
<comment type="caution">
    <text evidence="6">The sequence shown here is derived from an EMBL/GenBank/DDBJ whole genome shotgun (WGS) entry which is preliminary data.</text>
</comment>
<evidence type="ECO:0000256" key="1">
    <source>
        <dbReference type="ARBA" id="ARBA00010838"/>
    </source>
</evidence>
<dbReference type="InterPro" id="IPR017853">
    <property type="entry name" value="GH"/>
</dbReference>
<dbReference type="GO" id="GO:0008422">
    <property type="term" value="F:beta-glucosidase activity"/>
    <property type="evidence" value="ECO:0007669"/>
    <property type="project" value="TreeGrafter"/>
</dbReference>
<dbReference type="PANTHER" id="PTHR10353">
    <property type="entry name" value="GLYCOSYL HYDROLASE"/>
    <property type="match status" value="1"/>
</dbReference>
<name>A0A7J7LQN6_9MAGN</name>
<sequence length="536" mass="60903">MEKTPIQFFISLIIVLGRVVICHTEISRSDFPDGFFFGTSTSAYQACVLTVLSLVSRWIEGAVSEGGKGVNNWDVFTHIQGNIASGDNGDVADNHYHVYKDDVEMMHSLGVNSYRFSISWARILPRGRFGDINPYGIEFYNNLIDELLLKGIAPFATLNHFDIPQELEERYGSWLSSLIQDDFAYFAEICFRSFGDRVKYWMTINEPNVYVKFGYLKGQYPPGRCSSPFGNCTYGDSETEPIIATHNLILSHLKASSIYKIRYQPKQGGYIGIALNCPMYIPMTDTEMDRQAAKRAMAFDVAWYLDPLMLGDYPSEVRNCLGNQLPKFSKAEMNMLKDSLDFIGVNHYITLYAKDCIHSACDLGGSHAIEGFVYTSGERNGIPIGERTGISRFFVVPDGLEKIIGYLKARYNNKPMFVTENGISSLDQTTEDSKRIEYHKSYLAALAQAIREGADVRGYFVWSLMDNFEWIYGYSMRFGLHHVDYHTMKRTPRLSAIWYKNFLTNDIQTDQSVSKNPTKDHNFHVTKTNATLSSSF</sequence>
<evidence type="ECO:0000313" key="7">
    <source>
        <dbReference type="Proteomes" id="UP000541444"/>
    </source>
</evidence>
<evidence type="ECO:0008006" key="8">
    <source>
        <dbReference type="Google" id="ProtNLM"/>
    </source>
</evidence>
<evidence type="ECO:0000256" key="5">
    <source>
        <dbReference type="SAM" id="SignalP"/>
    </source>
</evidence>
<comment type="similarity">
    <text evidence="1 4">Belongs to the glycosyl hydrolase 1 family.</text>
</comment>
<keyword evidence="7" id="KW-1185">Reference proteome</keyword>
<gene>
    <name evidence="6" type="ORF">GIB67_013317</name>
</gene>
<dbReference type="Pfam" id="PF00232">
    <property type="entry name" value="Glyco_hydro_1"/>
    <property type="match status" value="1"/>
</dbReference>
<organism evidence="6 7">
    <name type="scientific">Kingdonia uniflora</name>
    <dbReference type="NCBI Taxonomy" id="39325"/>
    <lineage>
        <taxon>Eukaryota</taxon>
        <taxon>Viridiplantae</taxon>
        <taxon>Streptophyta</taxon>
        <taxon>Embryophyta</taxon>
        <taxon>Tracheophyta</taxon>
        <taxon>Spermatophyta</taxon>
        <taxon>Magnoliopsida</taxon>
        <taxon>Ranunculales</taxon>
        <taxon>Circaeasteraceae</taxon>
        <taxon>Kingdonia</taxon>
    </lineage>
</organism>
<dbReference type="Gene3D" id="3.20.20.80">
    <property type="entry name" value="Glycosidases"/>
    <property type="match status" value="1"/>
</dbReference>
<dbReference type="OrthoDB" id="65569at2759"/>
<evidence type="ECO:0000256" key="4">
    <source>
        <dbReference type="RuleBase" id="RU003690"/>
    </source>
</evidence>
<dbReference type="PANTHER" id="PTHR10353:SF175">
    <property type="entry name" value="BETA-GLUCOSIDASE 18-LIKE ISOFORM X1"/>
    <property type="match status" value="1"/>
</dbReference>
<feature type="chain" id="PRO_5029870625" description="Beta-glucosidase" evidence="5">
    <location>
        <begin position="25"/>
        <end position="536"/>
    </location>
</feature>
<dbReference type="InterPro" id="IPR001360">
    <property type="entry name" value="Glyco_hydro_1"/>
</dbReference>
<dbReference type="AlphaFoldDB" id="A0A7J7LQN6"/>
<dbReference type="PROSITE" id="PS00572">
    <property type="entry name" value="GLYCOSYL_HYDROL_F1_1"/>
    <property type="match status" value="1"/>
</dbReference>
<dbReference type="SUPFAM" id="SSF51445">
    <property type="entry name" value="(Trans)glycosidases"/>
    <property type="match status" value="1"/>
</dbReference>
<dbReference type="InterPro" id="IPR018120">
    <property type="entry name" value="Glyco_hydro_1_AS"/>
</dbReference>
<dbReference type="Proteomes" id="UP000541444">
    <property type="component" value="Unassembled WGS sequence"/>
</dbReference>
<dbReference type="EMBL" id="JACGCM010002086">
    <property type="protein sequence ID" value="KAF6144966.1"/>
    <property type="molecule type" value="Genomic_DNA"/>
</dbReference>
<accession>A0A7J7LQN6</accession>
<feature type="signal peptide" evidence="5">
    <location>
        <begin position="1"/>
        <end position="24"/>
    </location>
</feature>
<evidence type="ECO:0000256" key="3">
    <source>
        <dbReference type="PROSITE-ProRule" id="PRU10055"/>
    </source>
</evidence>
<reference evidence="6 7" key="1">
    <citation type="journal article" date="2020" name="IScience">
        <title>Genome Sequencing of the Endangered Kingdonia uniflora (Circaeasteraceae, Ranunculales) Reveals Potential Mechanisms of Evolutionary Specialization.</title>
        <authorList>
            <person name="Sun Y."/>
            <person name="Deng T."/>
            <person name="Zhang A."/>
            <person name="Moore M.J."/>
            <person name="Landis J.B."/>
            <person name="Lin N."/>
            <person name="Zhang H."/>
            <person name="Zhang X."/>
            <person name="Huang J."/>
            <person name="Zhang X."/>
            <person name="Sun H."/>
            <person name="Wang H."/>
        </authorList>
    </citation>
    <scope>NUCLEOTIDE SEQUENCE [LARGE SCALE GENOMIC DNA]</scope>
    <source>
        <strain evidence="6">TB1705</strain>
        <tissue evidence="6">Leaf</tissue>
    </source>
</reference>
<dbReference type="GO" id="GO:0005975">
    <property type="term" value="P:carbohydrate metabolic process"/>
    <property type="evidence" value="ECO:0007669"/>
    <property type="project" value="InterPro"/>
</dbReference>